<dbReference type="InterPro" id="IPR016909">
    <property type="entry name" value="rRNA_lsu_MeTfrase_F"/>
</dbReference>
<name>A0ABX7G3J1_9GAMM</name>
<evidence type="ECO:0000256" key="2">
    <source>
        <dbReference type="ARBA" id="ARBA00022552"/>
    </source>
</evidence>
<comment type="catalytic activity">
    <reaction evidence="6">
        <text>adenosine(1618) in 23S rRNA + S-adenosyl-L-methionine = N(6)-methyladenosine(1618) in 23S rRNA + S-adenosyl-L-homocysteine + H(+)</text>
        <dbReference type="Rhea" id="RHEA:16497"/>
        <dbReference type="Rhea" id="RHEA-COMP:10229"/>
        <dbReference type="Rhea" id="RHEA-COMP:10231"/>
        <dbReference type="ChEBI" id="CHEBI:15378"/>
        <dbReference type="ChEBI" id="CHEBI:57856"/>
        <dbReference type="ChEBI" id="CHEBI:59789"/>
        <dbReference type="ChEBI" id="CHEBI:74411"/>
        <dbReference type="ChEBI" id="CHEBI:74449"/>
        <dbReference type="EC" id="2.1.1.181"/>
    </reaction>
</comment>
<dbReference type="PANTHER" id="PTHR13393:SF0">
    <property type="entry name" value="RNA N6-ADENOSINE-METHYLTRANSFERASE METTL16"/>
    <property type="match status" value="1"/>
</dbReference>
<protein>
    <recommendedName>
        <fullName evidence="6">Ribosomal RNA large subunit methyltransferase F</fullName>
        <ecNumber evidence="6">2.1.1.181</ecNumber>
    </recommendedName>
    <alternativeName>
        <fullName evidence="6">23S rRNA mA1618 methyltransferase</fullName>
    </alternativeName>
    <alternativeName>
        <fullName evidence="6">rRNA adenine N-6-methyltransferase</fullName>
    </alternativeName>
</protein>
<keyword evidence="4 6" id="KW-0808">Transferase</keyword>
<evidence type="ECO:0000313" key="8">
    <source>
        <dbReference type="Proteomes" id="UP000596252"/>
    </source>
</evidence>
<evidence type="ECO:0000256" key="1">
    <source>
        <dbReference type="ARBA" id="ARBA00022490"/>
    </source>
</evidence>
<keyword evidence="1 6" id="KW-0963">Cytoplasm</keyword>
<sequence>MAPFFSAMTSKMTQSKGLHPANAHRDGYDFQALMVSHPPLKPFVRPNAYGNLSIDFARHEAVKALNCALLKHHYGISRWDIPKGFLCPPIPGRVDYLHHLEDLLRQTPGAEGLPLLDIGTGANGIYALLAASRFGRAVVATDIAKASLTNVAAILKANPGLEKLISLRFQSNARHILTGVTQSHERFAACVCNPPFHASAAEAASGTNRKLEGLAKSRGQRHVSGQGKPQTLNFGGQDAELWCDGGERSFLMRLIDESAREPGLCLWFTTLVSKGDNLRPCKRRLAQRGASEVKVIEMQQGQKITRILAWRFETGA</sequence>
<dbReference type="CDD" id="cd02440">
    <property type="entry name" value="AdoMet_MTases"/>
    <property type="match status" value="1"/>
</dbReference>
<dbReference type="NCBIfam" id="NF008725">
    <property type="entry name" value="PRK11727.1"/>
    <property type="match status" value="1"/>
</dbReference>
<organism evidence="7 8">
    <name type="scientific">Shewanella litorisediminis</name>
    <dbReference type="NCBI Taxonomy" id="1173586"/>
    <lineage>
        <taxon>Bacteria</taxon>
        <taxon>Pseudomonadati</taxon>
        <taxon>Pseudomonadota</taxon>
        <taxon>Gammaproteobacteria</taxon>
        <taxon>Alteromonadales</taxon>
        <taxon>Shewanellaceae</taxon>
        <taxon>Shewanella</taxon>
    </lineage>
</organism>
<comment type="function">
    <text evidence="6">Specifically methylates the adenine in position 1618 of 23S rRNA.</text>
</comment>
<dbReference type="InterPro" id="IPR010286">
    <property type="entry name" value="METTL16/RlmF"/>
</dbReference>
<dbReference type="Pfam" id="PF05971">
    <property type="entry name" value="Methyltransf_10"/>
    <property type="match status" value="1"/>
</dbReference>
<proteinExistence type="inferred from homology"/>
<dbReference type="GO" id="GO:0052907">
    <property type="term" value="F:23S rRNA (adenine(1618)-N(6))-methyltransferase activity"/>
    <property type="evidence" value="ECO:0007669"/>
    <property type="project" value="UniProtKB-EC"/>
</dbReference>
<keyword evidence="2 6" id="KW-0698">rRNA processing</keyword>
<evidence type="ECO:0000256" key="6">
    <source>
        <dbReference type="HAMAP-Rule" id="MF_01848"/>
    </source>
</evidence>
<dbReference type="PIRSF" id="PIRSF029038">
    <property type="entry name" value="Mtase_YbiN_prd"/>
    <property type="match status" value="1"/>
</dbReference>
<dbReference type="Gene3D" id="3.40.50.150">
    <property type="entry name" value="Vaccinia Virus protein VP39"/>
    <property type="match status" value="1"/>
</dbReference>
<dbReference type="RefSeq" id="WP_203325496.1">
    <property type="nucleotide sequence ID" value="NZ_CP069213.1"/>
</dbReference>
<comment type="similarity">
    <text evidence="6">Belongs to the methyltransferase superfamily. METTL16/RlmF family.</text>
</comment>
<dbReference type="EC" id="2.1.1.181" evidence="6"/>
<dbReference type="Proteomes" id="UP000596252">
    <property type="component" value="Chromosome"/>
</dbReference>
<dbReference type="SUPFAM" id="SSF53335">
    <property type="entry name" value="S-adenosyl-L-methionine-dependent methyltransferases"/>
    <property type="match status" value="1"/>
</dbReference>
<evidence type="ECO:0000313" key="7">
    <source>
        <dbReference type="EMBL" id="QRH01828.1"/>
    </source>
</evidence>
<keyword evidence="5 6" id="KW-0949">S-adenosyl-L-methionine</keyword>
<keyword evidence="3 6" id="KW-0489">Methyltransferase</keyword>
<comment type="subcellular location">
    <subcellularLocation>
        <location evidence="6">Cytoplasm</location>
    </subcellularLocation>
</comment>
<gene>
    <name evidence="6 7" type="primary">rlmF</name>
    <name evidence="7" type="ORF">JQC75_18610</name>
</gene>
<reference evidence="7 8" key="1">
    <citation type="journal article" date="2012" name="Antonie Van Leeuwenhoek">
        <title>Shewanella litorisediminis sp. nov., a gammaproteobacterium isolated from a tidal flat sediment.</title>
        <authorList>
            <person name="Lee M.H."/>
            <person name="Yoon J.H."/>
        </authorList>
    </citation>
    <scope>NUCLEOTIDE SEQUENCE [LARGE SCALE GENOMIC DNA]</scope>
    <source>
        <strain evidence="7 8">SMK1-12</strain>
    </source>
</reference>
<dbReference type="PANTHER" id="PTHR13393">
    <property type="entry name" value="SAM-DEPENDENT METHYLTRANSFERASE"/>
    <property type="match status" value="1"/>
</dbReference>
<keyword evidence="8" id="KW-1185">Reference proteome</keyword>
<dbReference type="EMBL" id="CP069213">
    <property type="protein sequence ID" value="QRH01828.1"/>
    <property type="molecule type" value="Genomic_DNA"/>
</dbReference>
<evidence type="ECO:0000256" key="5">
    <source>
        <dbReference type="ARBA" id="ARBA00022691"/>
    </source>
</evidence>
<evidence type="ECO:0000256" key="3">
    <source>
        <dbReference type="ARBA" id="ARBA00022603"/>
    </source>
</evidence>
<dbReference type="InterPro" id="IPR029063">
    <property type="entry name" value="SAM-dependent_MTases_sf"/>
</dbReference>
<accession>A0ABX7G3J1</accession>
<evidence type="ECO:0000256" key="4">
    <source>
        <dbReference type="ARBA" id="ARBA00022679"/>
    </source>
</evidence>
<dbReference type="HAMAP" id="MF_01848">
    <property type="entry name" value="23SrRNA_methyltr_F"/>
    <property type="match status" value="1"/>
</dbReference>